<keyword evidence="1" id="KW-0812">Transmembrane</keyword>
<evidence type="ECO:0000313" key="3">
    <source>
        <dbReference type="Proteomes" id="UP000007033"/>
    </source>
</evidence>
<accession>E4SIV2</accession>
<reference evidence="2 3" key="1">
    <citation type="journal article" date="2011" name="J. Bacteriol.">
        <title>Genome sequence of Lactobacillus amylovorus GRL1112.</title>
        <authorList>
            <person name="Kant R."/>
            <person name="Paulin L."/>
            <person name="Alatalo E."/>
            <person name="de Vos W.M."/>
            <person name="Palva A."/>
        </authorList>
    </citation>
    <scope>NUCLEOTIDE SEQUENCE [LARGE SCALE GENOMIC DNA]</scope>
    <source>
        <strain evidence="2 3">GRL 1112</strain>
    </source>
</reference>
<name>E4SIV2_LACAR</name>
<dbReference type="AlphaFoldDB" id="E4SIV2"/>
<sequence>MTAIDICMGSFIFPLAFIAFSVIRAIVRSEKLHYEDKPFVYTYNKKTGMVEMELKDK</sequence>
<dbReference type="EMBL" id="CP002338">
    <property type="protein sequence ID" value="ADQ59101.1"/>
    <property type="molecule type" value="Genomic_DNA"/>
</dbReference>
<dbReference type="HOGENOM" id="CLU_2990849_0_0_9"/>
<dbReference type="RefSeq" id="WP_013437896.1">
    <property type="nucleotide sequence ID" value="NC_014724.1"/>
</dbReference>
<feature type="transmembrane region" description="Helical" evidence="1">
    <location>
        <begin position="6"/>
        <end position="27"/>
    </location>
</feature>
<dbReference type="KEGG" id="lam:LA2_05710"/>
<evidence type="ECO:0000256" key="1">
    <source>
        <dbReference type="SAM" id="Phobius"/>
    </source>
</evidence>
<organism evidence="2 3">
    <name type="scientific">Lactobacillus amylovorus (strain GRL 1112)</name>
    <dbReference type="NCBI Taxonomy" id="695560"/>
    <lineage>
        <taxon>Bacteria</taxon>
        <taxon>Bacillati</taxon>
        <taxon>Bacillota</taxon>
        <taxon>Bacilli</taxon>
        <taxon>Lactobacillales</taxon>
        <taxon>Lactobacillaceae</taxon>
        <taxon>Lactobacillus</taxon>
    </lineage>
</organism>
<proteinExistence type="predicted"/>
<keyword evidence="1" id="KW-1133">Transmembrane helix</keyword>
<keyword evidence="1" id="KW-0472">Membrane</keyword>
<dbReference type="Proteomes" id="UP000007033">
    <property type="component" value="Chromosome"/>
</dbReference>
<protein>
    <submittedName>
        <fullName evidence="2">Uncharacterized protein</fullName>
    </submittedName>
</protein>
<evidence type="ECO:0000313" key="2">
    <source>
        <dbReference type="EMBL" id="ADQ59101.1"/>
    </source>
</evidence>
<gene>
    <name evidence="2" type="ordered locus">LA2_05710</name>
</gene>